<evidence type="ECO:0000313" key="1">
    <source>
        <dbReference type="EMBL" id="MBD2532087.1"/>
    </source>
</evidence>
<proteinExistence type="predicted"/>
<protein>
    <submittedName>
        <fullName evidence="1">TniQ family protein</fullName>
    </submittedName>
</protein>
<organism evidence="1 2">
    <name type="scientific">Nostoc flagelliforme FACHB-838</name>
    <dbReference type="NCBI Taxonomy" id="2692904"/>
    <lineage>
        <taxon>Bacteria</taxon>
        <taxon>Bacillati</taxon>
        <taxon>Cyanobacteriota</taxon>
        <taxon>Cyanophyceae</taxon>
        <taxon>Nostocales</taxon>
        <taxon>Nostocaceae</taxon>
        <taxon>Nostoc</taxon>
    </lineage>
</organism>
<comment type="caution">
    <text evidence="1">The sequence shown here is derived from an EMBL/GenBank/DDBJ whole genome shotgun (WGS) entry which is preliminary data.</text>
</comment>
<dbReference type="EMBL" id="JACJSI010000048">
    <property type="protein sequence ID" value="MBD2532087.1"/>
    <property type="molecule type" value="Genomic_DNA"/>
</dbReference>
<keyword evidence="2" id="KW-1185">Reference proteome</keyword>
<dbReference type="RefSeq" id="WP_190942743.1">
    <property type="nucleotide sequence ID" value="NZ_JACJSI010000048.1"/>
</dbReference>
<evidence type="ECO:0000313" key="2">
    <source>
        <dbReference type="Proteomes" id="UP000623440"/>
    </source>
</evidence>
<gene>
    <name evidence="1" type="ORF">H6G97_21870</name>
</gene>
<name>A0ABR8DRK6_9NOSO</name>
<accession>A0ABR8DRK6</accession>
<reference evidence="1 2" key="1">
    <citation type="journal article" date="2020" name="ISME J.">
        <title>Comparative genomics reveals insights into cyanobacterial evolution and habitat adaptation.</title>
        <authorList>
            <person name="Chen M.Y."/>
            <person name="Teng W.K."/>
            <person name="Zhao L."/>
            <person name="Hu C.X."/>
            <person name="Zhou Y.K."/>
            <person name="Han B.P."/>
            <person name="Song L.R."/>
            <person name="Shu W.S."/>
        </authorList>
    </citation>
    <scope>NUCLEOTIDE SEQUENCE [LARGE SCALE GENOMIC DNA]</scope>
    <source>
        <strain evidence="1 2">FACHB-838</strain>
    </source>
</reference>
<sequence>MLANGLVTYECWDLKKLSIPSRSQLYQLEPVGIRTPMVESLTGYIERLAEAHCVPPDVLISRTITPLLKQIFLKSRTSRDLRSLFDRATAINGTGNIVIDLVQALQKLTLIEDLHLLTLLF</sequence>
<dbReference type="Proteomes" id="UP000623440">
    <property type="component" value="Unassembled WGS sequence"/>
</dbReference>